<keyword evidence="5" id="KW-0206">Cytoskeleton</keyword>
<dbReference type="KEGG" id="csol:105361661"/>
<dbReference type="PANTHER" id="PTHR31180">
    <property type="entry name" value="CILIA- AND FLAGELLA-ASSOCIATED PROTEIN 107-RELATED"/>
    <property type="match status" value="1"/>
</dbReference>
<accession>A0AAJ6YFP2</accession>
<evidence type="ECO:0000256" key="3">
    <source>
        <dbReference type="ARBA" id="ARBA00022846"/>
    </source>
</evidence>
<keyword evidence="4" id="KW-0969">Cilium</keyword>
<feature type="region of interest" description="Disordered" evidence="9">
    <location>
        <begin position="17"/>
        <end position="41"/>
    </location>
</feature>
<dbReference type="AlphaFoldDB" id="A0AAJ6YFP2"/>
<protein>
    <submittedName>
        <fullName evidence="11">Uncharacterized protein LOC105361661</fullName>
    </submittedName>
</protein>
<keyword evidence="3" id="KW-0282">Flagellum</keyword>
<evidence type="ECO:0000256" key="6">
    <source>
        <dbReference type="ARBA" id="ARBA00023273"/>
    </source>
</evidence>
<proteinExistence type="predicted"/>
<sequence>MASMNFEFEKFQLINAPLPPAKKKQGQSLGSKAREDESAAEPTKCRYKSTVLVGNWFNQRATYERPSNDWLTIYATTYICKTNPALKKDRIALSDNKTKAEHGLGSEFLIKEYGNTFENNFTTTNDLFFRIIPKGLYGKQVRKFSGRKNKWLPEIDLTKNFGNLTKFCLNKKSESTSTEQEKRRFKPKGKMNEPYLNHLDIDCNLPFQSHLIKGSI</sequence>
<organism evidence="10 11">
    <name type="scientific">Ceratosolen solmsi marchali</name>
    <dbReference type="NCBI Taxonomy" id="326594"/>
    <lineage>
        <taxon>Eukaryota</taxon>
        <taxon>Metazoa</taxon>
        <taxon>Ecdysozoa</taxon>
        <taxon>Arthropoda</taxon>
        <taxon>Hexapoda</taxon>
        <taxon>Insecta</taxon>
        <taxon>Pterygota</taxon>
        <taxon>Neoptera</taxon>
        <taxon>Endopterygota</taxon>
        <taxon>Hymenoptera</taxon>
        <taxon>Apocrita</taxon>
        <taxon>Proctotrupomorpha</taxon>
        <taxon>Chalcidoidea</taxon>
        <taxon>Agaonidae</taxon>
        <taxon>Agaoninae</taxon>
        <taxon>Ceratosolen</taxon>
    </lineage>
</organism>
<evidence type="ECO:0000256" key="5">
    <source>
        <dbReference type="ARBA" id="ARBA00023212"/>
    </source>
</evidence>
<dbReference type="PANTHER" id="PTHR31180:SF2">
    <property type="entry name" value="CILIA- AND FLAGELLA-ASSOCIATED PROTEIN 107"/>
    <property type="match status" value="1"/>
</dbReference>
<dbReference type="GO" id="GO:0005879">
    <property type="term" value="C:axonemal microtubule"/>
    <property type="evidence" value="ECO:0007669"/>
    <property type="project" value="TreeGrafter"/>
</dbReference>
<keyword evidence="2" id="KW-0963">Cytoplasm</keyword>
<evidence type="ECO:0000256" key="7">
    <source>
        <dbReference type="ARBA" id="ARBA00035003"/>
    </source>
</evidence>
<evidence type="ECO:0000256" key="1">
    <source>
        <dbReference type="ARBA" id="ARBA00004611"/>
    </source>
</evidence>
<evidence type="ECO:0000256" key="2">
    <source>
        <dbReference type="ARBA" id="ARBA00022490"/>
    </source>
</evidence>
<evidence type="ECO:0000313" key="11">
    <source>
        <dbReference type="RefSeq" id="XP_011497213.1"/>
    </source>
</evidence>
<evidence type="ECO:0000256" key="9">
    <source>
        <dbReference type="SAM" id="MobiDB-lite"/>
    </source>
</evidence>
<dbReference type="RefSeq" id="XP_011497213.1">
    <property type="nucleotide sequence ID" value="XM_011498911.1"/>
</dbReference>
<name>A0AAJ6YFP2_9HYME</name>
<dbReference type="InterPro" id="IPR037662">
    <property type="entry name" value="CFAP68/107"/>
</dbReference>
<comment type="function">
    <text evidence="7">Microtubule inner protein (MIP) part of the dynein-decorated doublet microtubules (DMTs) in cilia axoneme, which is required for motile cilia beating.</text>
</comment>
<reference evidence="11" key="1">
    <citation type="submission" date="2025-08" db="UniProtKB">
        <authorList>
            <consortium name="RefSeq"/>
        </authorList>
    </citation>
    <scope>IDENTIFICATION</scope>
</reference>
<dbReference type="InterPro" id="IPR054709">
    <property type="entry name" value="CFAP107"/>
</dbReference>
<gene>
    <name evidence="11" type="primary">LOC105361661</name>
</gene>
<keyword evidence="6" id="KW-0966">Cell projection</keyword>
<comment type="subunit">
    <text evidence="8">Microtubule inner protein component of sperm flagellar doublet microtubules.</text>
</comment>
<evidence type="ECO:0000256" key="8">
    <source>
        <dbReference type="ARBA" id="ARBA00046435"/>
    </source>
</evidence>
<dbReference type="Proteomes" id="UP000695007">
    <property type="component" value="Unplaced"/>
</dbReference>
<keyword evidence="10" id="KW-1185">Reference proteome</keyword>
<evidence type="ECO:0000313" key="10">
    <source>
        <dbReference type="Proteomes" id="UP000695007"/>
    </source>
</evidence>
<comment type="subcellular location">
    <subcellularLocation>
        <location evidence="1">Cytoplasm</location>
        <location evidence="1">Cytoskeleton</location>
        <location evidence="1">Flagellum axoneme</location>
    </subcellularLocation>
</comment>
<dbReference type="Pfam" id="PF22595">
    <property type="entry name" value="CFAP107"/>
    <property type="match status" value="1"/>
</dbReference>
<dbReference type="GO" id="GO:0030317">
    <property type="term" value="P:flagellated sperm motility"/>
    <property type="evidence" value="ECO:0007669"/>
    <property type="project" value="InterPro"/>
</dbReference>
<evidence type="ECO:0000256" key="4">
    <source>
        <dbReference type="ARBA" id="ARBA00023069"/>
    </source>
</evidence>
<dbReference type="GeneID" id="105361661"/>